<sequence>MSWGIRISGFPVTPIASVASWQPCEGSGIRPLGFLTPASSSHRKGNRDSVPDSSRDVAGNSCCRLQVGIQQIDL</sequence>
<dbReference type="EMBL" id="JANPWB010000015">
    <property type="protein sequence ID" value="KAJ1093138.1"/>
    <property type="molecule type" value="Genomic_DNA"/>
</dbReference>
<proteinExistence type="predicted"/>
<organism evidence="2 3">
    <name type="scientific">Pleurodeles waltl</name>
    <name type="common">Iberian ribbed newt</name>
    <dbReference type="NCBI Taxonomy" id="8319"/>
    <lineage>
        <taxon>Eukaryota</taxon>
        <taxon>Metazoa</taxon>
        <taxon>Chordata</taxon>
        <taxon>Craniata</taxon>
        <taxon>Vertebrata</taxon>
        <taxon>Euteleostomi</taxon>
        <taxon>Amphibia</taxon>
        <taxon>Batrachia</taxon>
        <taxon>Caudata</taxon>
        <taxon>Salamandroidea</taxon>
        <taxon>Salamandridae</taxon>
        <taxon>Pleurodelinae</taxon>
        <taxon>Pleurodeles</taxon>
    </lineage>
</organism>
<accession>A0AAV7LUD0</accession>
<dbReference type="AlphaFoldDB" id="A0AAV7LUD0"/>
<comment type="caution">
    <text evidence="2">The sequence shown here is derived from an EMBL/GenBank/DDBJ whole genome shotgun (WGS) entry which is preliminary data.</text>
</comment>
<keyword evidence="3" id="KW-1185">Reference proteome</keyword>
<name>A0AAV7LUD0_PLEWA</name>
<feature type="region of interest" description="Disordered" evidence="1">
    <location>
        <begin position="35"/>
        <end position="58"/>
    </location>
</feature>
<evidence type="ECO:0000313" key="3">
    <source>
        <dbReference type="Proteomes" id="UP001066276"/>
    </source>
</evidence>
<gene>
    <name evidence="2" type="ORF">NDU88_006246</name>
</gene>
<evidence type="ECO:0000256" key="1">
    <source>
        <dbReference type="SAM" id="MobiDB-lite"/>
    </source>
</evidence>
<evidence type="ECO:0000313" key="2">
    <source>
        <dbReference type="EMBL" id="KAJ1093138.1"/>
    </source>
</evidence>
<reference evidence="2" key="1">
    <citation type="journal article" date="2022" name="bioRxiv">
        <title>Sequencing and chromosome-scale assembly of the giantPleurodeles waltlgenome.</title>
        <authorList>
            <person name="Brown T."/>
            <person name="Elewa A."/>
            <person name="Iarovenko S."/>
            <person name="Subramanian E."/>
            <person name="Araus A.J."/>
            <person name="Petzold A."/>
            <person name="Susuki M."/>
            <person name="Suzuki K.-i.T."/>
            <person name="Hayashi T."/>
            <person name="Toyoda A."/>
            <person name="Oliveira C."/>
            <person name="Osipova E."/>
            <person name="Leigh N.D."/>
            <person name="Simon A."/>
            <person name="Yun M.H."/>
        </authorList>
    </citation>
    <scope>NUCLEOTIDE SEQUENCE</scope>
    <source>
        <strain evidence="2">20211129_DDA</strain>
        <tissue evidence="2">Liver</tissue>
    </source>
</reference>
<dbReference type="Proteomes" id="UP001066276">
    <property type="component" value="Chromosome 11"/>
</dbReference>
<feature type="compositionally biased region" description="Basic and acidic residues" evidence="1">
    <location>
        <begin position="46"/>
        <end position="55"/>
    </location>
</feature>
<protein>
    <submittedName>
        <fullName evidence="2">Uncharacterized protein</fullName>
    </submittedName>
</protein>